<keyword evidence="2" id="KW-0597">Phosphoprotein</keyword>
<dbReference type="FunFam" id="3.40.50.12780:FF:000012">
    <property type="entry name" value="Non-ribosomal peptide synthetase"/>
    <property type="match status" value="1"/>
</dbReference>
<name>A0A2V4WXG8_9FLAO</name>
<dbReference type="CDD" id="cd19531">
    <property type="entry name" value="LCL_NRPS-like"/>
    <property type="match status" value="1"/>
</dbReference>
<sequence length="1331" mass="149412">MNESTIKSESKPTLNPFAGPELEKVILTTPSQAEIWISCKIGDIDANRAYNESVTLVLKGRLNKEALLKAVVGLVERHESLRSVFSTDGRFMSIFKHLHIDVDQQDLSHLNQSEQNEAIKDYISGEANHVFDLVKGPLFKVGLIKLSETEHHLVLTAHHIICDGWSLGIMLEELGNMYSAIINNSDHTLPKAESFGDYADEQQLYLNSSDYKVNEAYWLNQFADSVPQLTLPTDFSRPKLRTYKSERLDLPMGIDLVNALKKTGIKAGCSLVTTLLSAFEVFIYTQTGQDDVVLGLPSADQAASGKTQMIGHCVNLLPLRSKINANISFNDYLKKRKSELFDAYDHQQLSFGQLLQKLAIARDPSRVPLVPVVFNIDMGMSSAVSFSGLDYELRSNPRAYESFEIFMNATGSDKDLILEWSYNSNLFKPSTIKQMMRTFQVILDTIVANPDVKIGEIIKVDISDYSELNTTEKSYPKEPLHELLFKQAQINPSKNAIKFGEDQIAYSDLAKQVHQVAHYLKAHGVKNGDFVAVSLPRSTEMIITLIAIMECGAAYLPLDPTYPSKRLEFMLEDSESKCMITTKALSTSLEAGINIIHLQDLFSKLEDYPESPLNETIDINNTAYLLYTSGSTGKPKGVPISHKNLVNLLFSVLDKPSIKASDVLISITTISFDIAMVELFAPLLAGAKLIVTNEETSKDTRLLLNVMKEEAVTVMQATPGTWQMLMYSGWKEHLPIRAISTGEALPIVLAKNILDRVDVLWNMYGPTETTIWSAMKEISKSDDLITIGRPMANTQFYIVNEQGKLVESGKTGELCIAGDGVAKGYWKRDDLTTEKFIKNPFESRLGPVLYRTGDLAKLLPSGDVHCLGRIDQQVKIRGHRIELGEIEQALDSLKGVDSSVVLVNDDQLIAHVIAQNIGNDNSNQGRFWKEELKNYLPTHMIPNQFIFVDEFPKTLSGKIDRKALLQNVPTKKTKQEFAAPTTESEKIIASIWEDCLDIEKIDVNSDFFEIGGHSIVGVQVMARLESETGNRVPLVALLKHPTVKGLAAYMDSEFFVWDSLIPLKPEGSKPPLYIVHGANHHVLMFNDLAQKLDKEQPVYGLQSRGIDGVSEPHDSIHQMAADYISEIEASNPTGPYALGGFSYGGIVAFEMARQLIAKGKEVTLLAQFDTYVFPSYYYKNPIKKKVLSSLYLIGKVGYVILNMFSNKKNFLRRKELIKLQLSGFYLRLKHGHAKQYEIQFNVPIKLLKNHNKATERYTIIPQDIVIDLFRAKEEVNFVHDHKYLGWRKMSTKGIRRHMVPGNHVDMFEKPHVDELAKSLQEVLNTKNIHRV</sequence>
<evidence type="ECO:0000256" key="1">
    <source>
        <dbReference type="ARBA" id="ARBA00022450"/>
    </source>
</evidence>
<proteinExistence type="predicted"/>
<dbReference type="GO" id="GO:0044550">
    <property type="term" value="P:secondary metabolite biosynthetic process"/>
    <property type="evidence" value="ECO:0007669"/>
    <property type="project" value="TreeGrafter"/>
</dbReference>
<dbReference type="InterPro" id="IPR020845">
    <property type="entry name" value="AMP-binding_CS"/>
</dbReference>
<dbReference type="InterPro" id="IPR010071">
    <property type="entry name" value="AA_adenyl_dom"/>
</dbReference>
<dbReference type="PROSITE" id="PS00455">
    <property type="entry name" value="AMP_BINDING"/>
    <property type="match status" value="1"/>
</dbReference>
<dbReference type="Gene3D" id="3.40.50.1820">
    <property type="entry name" value="alpha/beta hydrolase"/>
    <property type="match status" value="1"/>
</dbReference>
<dbReference type="SUPFAM" id="SSF53474">
    <property type="entry name" value="alpha/beta-Hydrolases"/>
    <property type="match status" value="1"/>
</dbReference>
<dbReference type="SUPFAM" id="SSF47336">
    <property type="entry name" value="ACP-like"/>
    <property type="match status" value="1"/>
</dbReference>
<reference evidence="4 5" key="1">
    <citation type="submission" date="2018-06" db="EMBL/GenBank/DDBJ databases">
        <title>Genomic Encyclopedia of Type Strains, Phase III (KMG-III): the genomes of soil and plant-associated and newly described type strains.</title>
        <authorList>
            <person name="Whitman W."/>
        </authorList>
    </citation>
    <scope>NUCLEOTIDE SEQUENCE [LARGE SCALE GENOMIC DNA]</scope>
    <source>
        <strain evidence="4 5">CECT 7945</strain>
    </source>
</reference>
<dbReference type="Gene3D" id="3.40.50.980">
    <property type="match status" value="2"/>
</dbReference>
<gene>
    <name evidence="4" type="ORF">DFQ11_102526</name>
</gene>
<dbReference type="OrthoDB" id="9778690at2"/>
<dbReference type="PANTHER" id="PTHR45527">
    <property type="entry name" value="NONRIBOSOMAL PEPTIDE SYNTHETASE"/>
    <property type="match status" value="1"/>
</dbReference>
<dbReference type="EMBL" id="QJTD01000002">
    <property type="protein sequence ID" value="PYE81946.1"/>
    <property type="molecule type" value="Genomic_DNA"/>
</dbReference>
<dbReference type="InterPro" id="IPR045851">
    <property type="entry name" value="AMP-bd_C_sf"/>
</dbReference>
<dbReference type="Gene3D" id="3.30.559.30">
    <property type="entry name" value="Nonribosomal peptide synthetase, condensation domain"/>
    <property type="match status" value="1"/>
</dbReference>
<evidence type="ECO:0000256" key="2">
    <source>
        <dbReference type="ARBA" id="ARBA00022553"/>
    </source>
</evidence>
<dbReference type="Pfam" id="PF00668">
    <property type="entry name" value="Condensation"/>
    <property type="match status" value="1"/>
</dbReference>
<evidence type="ECO:0000313" key="5">
    <source>
        <dbReference type="Proteomes" id="UP000248054"/>
    </source>
</evidence>
<comment type="caution">
    <text evidence="4">The sequence shown here is derived from an EMBL/GenBank/DDBJ whole genome shotgun (WGS) entry which is preliminary data.</text>
</comment>
<dbReference type="Gene3D" id="2.30.38.10">
    <property type="entry name" value="Luciferase, Domain 3"/>
    <property type="match status" value="1"/>
</dbReference>
<dbReference type="GO" id="GO:0031177">
    <property type="term" value="F:phosphopantetheine binding"/>
    <property type="evidence" value="ECO:0007669"/>
    <property type="project" value="InterPro"/>
</dbReference>
<dbReference type="PANTHER" id="PTHR45527:SF1">
    <property type="entry name" value="FATTY ACID SYNTHASE"/>
    <property type="match status" value="1"/>
</dbReference>
<dbReference type="Gene3D" id="1.10.1200.10">
    <property type="entry name" value="ACP-like"/>
    <property type="match status" value="1"/>
</dbReference>
<dbReference type="RefSeq" id="WP_110475308.1">
    <property type="nucleotide sequence ID" value="NZ_BMWQ01000002.1"/>
</dbReference>
<dbReference type="InterPro" id="IPR009081">
    <property type="entry name" value="PP-bd_ACP"/>
</dbReference>
<keyword evidence="1" id="KW-0596">Phosphopantetheine</keyword>
<dbReference type="InterPro" id="IPR023213">
    <property type="entry name" value="CAT-like_dom_sf"/>
</dbReference>
<dbReference type="Proteomes" id="UP000248054">
    <property type="component" value="Unassembled WGS sequence"/>
</dbReference>
<dbReference type="Pfam" id="PF00550">
    <property type="entry name" value="PP-binding"/>
    <property type="match status" value="1"/>
</dbReference>
<dbReference type="Gene3D" id="3.30.300.30">
    <property type="match status" value="1"/>
</dbReference>
<dbReference type="PROSITE" id="PS50075">
    <property type="entry name" value="CARRIER"/>
    <property type="match status" value="1"/>
</dbReference>
<protein>
    <submittedName>
        <fullName evidence="4">Amino acid adenylation domain-containing protein</fullName>
    </submittedName>
</protein>
<dbReference type="InterPro" id="IPR000873">
    <property type="entry name" value="AMP-dep_synth/lig_dom"/>
</dbReference>
<dbReference type="FunFam" id="3.40.50.980:FF:000001">
    <property type="entry name" value="Non-ribosomal peptide synthetase"/>
    <property type="match status" value="1"/>
</dbReference>
<dbReference type="InterPro" id="IPR020806">
    <property type="entry name" value="PKS_PP-bd"/>
</dbReference>
<dbReference type="SUPFAM" id="SSF56801">
    <property type="entry name" value="Acetyl-CoA synthetase-like"/>
    <property type="match status" value="1"/>
</dbReference>
<dbReference type="GO" id="GO:0005737">
    <property type="term" value="C:cytoplasm"/>
    <property type="evidence" value="ECO:0007669"/>
    <property type="project" value="TreeGrafter"/>
</dbReference>
<keyword evidence="5" id="KW-1185">Reference proteome</keyword>
<dbReference type="NCBIfam" id="TIGR01733">
    <property type="entry name" value="AA-adenyl-dom"/>
    <property type="match status" value="1"/>
</dbReference>
<dbReference type="Gene3D" id="3.30.559.10">
    <property type="entry name" value="Chloramphenicol acetyltransferase-like domain"/>
    <property type="match status" value="1"/>
</dbReference>
<dbReference type="SMART" id="SM00823">
    <property type="entry name" value="PKS_PP"/>
    <property type="match status" value="1"/>
</dbReference>
<dbReference type="InterPro" id="IPR029058">
    <property type="entry name" value="AB_hydrolase_fold"/>
</dbReference>
<organism evidence="4 5">
    <name type="scientific">Winogradskyella epiphytica</name>
    <dbReference type="NCBI Taxonomy" id="262005"/>
    <lineage>
        <taxon>Bacteria</taxon>
        <taxon>Pseudomonadati</taxon>
        <taxon>Bacteroidota</taxon>
        <taxon>Flavobacteriia</taxon>
        <taxon>Flavobacteriales</taxon>
        <taxon>Flavobacteriaceae</taxon>
        <taxon>Winogradskyella</taxon>
    </lineage>
</organism>
<dbReference type="Pfam" id="PF00501">
    <property type="entry name" value="AMP-binding"/>
    <property type="match status" value="1"/>
</dbReference>
<evidence type="ECO:0000313" key="4">
    <source>
        <dbReference type="EMBL" id="PYE81946.1"/>
    </source>
</evidence>
<evidence type="ECO:0000259" key="3">
    <source>
        <dbReference type="PROSITE" id="PS50075"/>
    </source>
</evidence>
<dbReference type="InterPro" id="IPR001031">
    <property type="entry name" value="Thioesterase"/>
</dbReference>
<dbReference type="GO" id="GO:0003824">
    <property type="term" value="F:catalytic activity"/>
    <property type="evidence" value="ECO:0007669"/>
    <property type="project" value="InterPro"/>
</dbReference>
<feature type="domain" description="Carrier" evidence="3">
    <location>
        <begin position="979"/>
        <end position="1054"/>
    </location>
</feature>
<dbReference type="InterPro" id="IPR001242">
    <property type="entry name" value="Condensation_dom"/>
</dbReference>
<dbReference type="Pfam" id="PF00975">
    <property type="entry name" value="Thioesterase"/>
    <property type="match status" value="1"/>
</dbReference>
<dbReference type="InterPro" id="IPR036736">
    <property type="entry name" value="ACP-like_sf"/>
</dbReference>
<dbReference type="GO" id="GO:0043041">
    <property type="term" value="P:amino acid activation for nonribosomal peptide biosynthetic process"/>
    <property type="evidence" value="ECO:0007669"/>
    <property type="project" value="TreeGrafter"/>
</dbReference>
<accession>A0A2V4WXG8</accession>
<dbReference type="SUPFAM" id="SSF52777">
    <property type="entry name" value="CoA-dependent acyltransferases"/>
    <property type="match status" value="2"/>
</dbReference>